<dbReference type="Proteomes" id="UP001165960">
    <property type="component" value="Unassembled WGS sequence"/>
</dbReference>
<keyword evidence="2" id="KW-1185">Reference proteome</keyword>
<organism evidence="1 2">
    <name type="scientific">Entomophthora muscae</name>
    <dbReference type="NCBI Taxonomy" id="34485"/>
    <lineage>
        <taxon>Eukaryota</taxon>
        <taxon>Fungi</taxon>
        <taxon>Fungi incertae sedis</taxon>
        <taxon>Zoopagomycota</taxon>
        <taxon>Entomophthoromycotina</taxon>
        <taxon>Entomophthoromycetes</taxon>
        <taxon>Entomophthorales</taxon>
        <taxon>Entomophthoraceae</taxon>
        <taxon>Entomophthora</taxon>
    </lineage>
</organism>
<name>A0ACC2TQI9_9FUNG</name>
<sequence>MPVNYVAHHTASRKKRLSRPNFFRWNGSVLPTVIPQVILASIYAAMLAYVHKHYYPISVSSSLLSYISSIVGFLLVFATNSSYDRYYEGCKLWSTLKANSRNMLRYLWLFIPSTTSGRSNVPQKIEALNLIGAYLYSCKAFLRGELEEGLPLDIALRCLLPNELLDEFLQSSGQHPINMESSASTITLRPNSMELLNSKAKDLPLEVIFTLDSKLKKLTQSNPSRLAILDGSNYSTMAGHLNSMMAILTDLERIATSPIPIAYKLHLVHTKGIYLLALPLTLISDIGYWAVLVQAVVTFTFYGISAIGSEIENPFGHDANDLPLDAICQEIHTEIINMAKKA</sequence>
<evidence type="ECO:0000313" key="1">
    <source>
        <dbReference type="EMBL" id="KAJ9076835.1"/>
    </source>
</evidence>
<reference evidence="1" key="1">
    <citation type="submission" date="2022-04" db="EMBL/GenBank/DDBJ databases">
        <title>Genome of the entomopathogenic fungus Entomophthora muscae.</title>
        <authorList>
            <person name="Elya C."/>
            <person name="Lovett B.R."/>
            <person name="Lee E."/>
            <person name="Macias A.M."/>
            <person name="Hajek A.E."/>
            <person name="De Bivort B.L."/>
            <person name="Kasson M.T."/>
            <person name="De Fine Licht H.H."/>
            <person name="Stajich J.E."/>
        </authorList>
    </citation>
    <scope>NUCLEOTIDE SEQUENCE</scope>
    <source>
        <strain evidence="1">Berkeley</strain>
    </source>
</reference>
<accession>A0ACC2TQI9</accession>
<proteinExistence type="predicted"/>
<comment type="caution">
    <text evidence="1">The sequence shown here is derived from an EMBL/GenBank/DDBJ whole genome shotgun (WGS) entry which is preliminary data.</text>
</comment>
<evidence type="ECO:0000313" key="2">
    <source>
        <dbReference type="Proteomes" id="UP001165960"/>
    </source>
</evidence>
<gene>
    <name evidence="1" type="ORF">DSO57_1022435</name>
</gene>
<dbReference type="EMBL" id="QTSX02002242">
    <property type="protein sequence ID" value="KAJ9076835.1"/>
    <property type="molecule type" value="Genomic_DNA"/>
</dbReference>
<protein>
    <submittedName>
        <fullName evidence="1">Uncharacterized protein</fullName>
    </submittedName>
</protein>